<dbReference type="GO" id="GO:0071949">
    <property type="term" value="F:FAD binding"/>
    <property type="evidence" value="ECO:0007669"/>
    <property type="project" value="InterPro"/>
</dbReference>
<dbReference type="OrthoDB" id="1144545at2"/>
<organism evidence="2 3">
    <name type="scientific">Nocardia nova</name>
    <dbReference type="NCBI Taxonomy" id="37330"/>
    <lineage>
        <taxon>Bacteria</taxon>
        <taxon>Bacillati</taxon>
        <taxon>Actinomycetota</taxon>
        <taxon>Actinomycetes</taxon>
        <taxon>Mycobacteriales</taxon>
        <taxon>Nocardiaceae</taxon>
        <taxon>Nocardia</taxon>
    </lineage>
</organism>
<comment type="caution">
    <text evidence="2">The sequence shown here is derived from an EMBL/GenBank/DDBJ whole genome shotgun (WGS) entry which is preliminary data.</text>
</comment>
<dbReference type="InterPro" id="IPR009100">
    <property type="entry name" value="AcylCoA_DH/oxidase_NM_dom_sf"/>
</dbReference>
<evidence type="ECO:0000256" key="1">
    <source>
        <dbReference type="SAM" id="MobiDB-lite"/>
    </source>
</evidence>
<dbReference type="EMBL" id="PSZC01000009">
    <property type="protein sequence ID" value="PPJ37479.1"/>
    <property type="molecule type" value="Genomic_DNA"/>
</dbReference>
<dbReference type="GO" id="GO:0033540">
    <property type="term" value="P:fatty acid beta-oxidation using acyl-CoA oxidase"/>
    <property type="evidence" value="ECO:0007669"/>
    <property type="project" value="TreeGrafter"/>
</dbReference>
<dbReference type="PANTHER" id="PTHR10909">
    <property type="entry name" value="ELECTRON TRANSPORT OXIDOREDUCTASE"/>
    <property type="match status" value="1"/>
</dbReference>
<reference evidence="2 3" key="1">
    <citation type="submission" date="2018-02" db="EMBL/GenBank/DDBJ databases">
        <title>8 Nocardia nova and 1 Nocardia cyriacigeorgica strain used for evolution to TMP-SMX.</title>
        <authorList>
            <person name="Mehta H."/>
            <person name="Weng J."/>
            <person name="Shamoo Y."/>
        </authorList>
    </citation>
    <scope>NUCLEOTIDE SEQUENCE [LARGE SCALE GENOMIC DNA]</scope>
    <source>
        <strain evidence="2 3">MDA3139</strain>
    </source>
</reference>
<dbReference type="InterPro" id="IPR036250">
    <property type="entry name" value="AcylCo_DH-like_C"/>
</dbReference>
<sequence>MTTTDPTPTTDKAGISGDPVDRHVPATGALGAALFGTDLAQRSLVREAAAAIGYRPQPGLTYLKKAVLGPGQLRAAIADIVGSAVAVAADDELRGLMAEELAVLAPPGLTPLTGHLDLAIGAIAALGNGSDYQQRILHDLDSGKALGLAGITEVGGTNGADCRTQAIWDSGTGGLWLRTPDLRASKFKPNGKYPSLGLPTVMVVTARVIVDGRDEGVLPILLRLHDGTDFAPGVEAVLLPEGISTLPHYMFRFLDCWVPKDAVLGGDWARITDEGQFESDVPVPERFHRASIPLGAGRLDLARAKLAAARAAVWGLHGFASQRGGHQFDPPQPGRRMMDRDSVQADLVTAVTALYPATILVRKLGTMRSAAGADAVETMVWAMIAKASCTITAYEQLLMVRLNTAAHGATINSRLGEWHANALGAMIAEGVIQAMQVKAGRQLTKTGQLRLPGTPEQLPTLTQALTERERVIAAAIRDGDLTVAGPVLGPDSAAIALTSAAAERALATAPLIAATETSDPDTRHLLTTIAAAYAADRISTHYGWFSAHQQRLQTAVPDPGALASELVEHRRTLARRLPDLVGAFDVPDLPGSPLSGRDYTAPWRELSGWTEDSFIRADAPLPSSRTN</sequence>
<evidence type="ECO:0008006" key="4">
    <source>
        <dbReference type="Google" id="ProtNLM"/>
    </source>
</evidence>
<dbReference type="Gene3D" id="1.20.140.10">
    <property type="entry name" value="Butyryl-CoA Dehydrogenase, subunit A, domain 3"/>
    <property type="match status" value="1"/>
</dbReference>
<feature type="region of interest" description="Disordered" evidence="1">
    <location>
        <begin position="1"/>
        <end position="21"/>
    </location>
</feature>
<evidence type="ECO:0000313" key="3">
    <source>
        <dbReference type="Proteomes" id="UP000239874"/>
    </source>
</evidence>
<dbReference type="SUPFAM" id="SSF56645">
    <property type="entry name" value="Acyl-CoA dehydrogenase NM domain-like"/>
    <property type="match status" value="1"/>
</dbReference>
<protein>
    <recommendedName>
        <fullName evidence="4">Acyl-CoA oxidase C-terminal domain-containing protein</fullName>
    </recommendedName>
</protein>
<dbReference type="AlphaFoldDB" id="A0A2S6AQK3"/>
<dbReference type="GO" id="GO:0005504">
    <property type="term" value="F:fatty acid binding"/>
    <property type="evidence" value="ECO:0007669"/>
    <property type="project" value="TreeGrafter"/>
</dbReference>
<gene>
    <name evidence="2" type="ORF">C5E45_15285</name>
</gene>
<dbReference type="InterPro" id="IPR012258">
    <property type="entry name" value="Acyl-CoA_oxidase"/>
</dbReference>
<dbReference type="GO" id="GO:0055088">
    <property type="term" value="P:lipid homeostasis"/>
    <property type="evidence" value="ECO:0007669"/>
    <property type="project" value="TreeGrafter"/>
</dbReference>
<dbReference type="RefSeq" id="WP_104378368.1">
    <property type="nucleotide sequence ID" value="NZ_PSZC01000009.1"/>
</dbReference>
<proteinExistence type="predicted"/>
<dbReference type="SUPFAM" id="SSF47203">
    <property type="entry name" value="Acyl-CoA dehydrogenase C-terminal domain-like"/>
    <property type="match status" value="2"/>
</dbReference>
<dbReference type="GO" id="GO:0003997">
    <property type="term" value="F:acyl-CoA oxidase activity"/>
    <property type="evidence" value="ECO:0007669"/>
    <property type="project" value="InterPro"/>
</dbReference>
<accession>A0A2S6AQK3</accession>
<name>A0A2S6AQK3_9NOCA</name>
<feature type="compositionally biased region" description="Low complexity" evidence="1">
    <location>
        <begin position="1"/>
        <end position="11"/>
    </location>
</feature>
<dbReference type="InterPro" id="IPR046373">
    <property type="entry name" value="Acyl-CoA_Oxase/DH_mid-dom_sf"/>
</dbReference>
<dbReference type="Gene3D" id="2.40.110.10">
    <property type="entry name" value="Butyryl-CoA Dehydrogenase, subunit A, domain 2"/>
    <property type="match status" value="1"/>
</dbReference>
<dbReference type="Proteomes" id="UP000239874">
    <property type="component" value="Unassembled WGS sequence"/>
</dbReference>
<evidence type="ECO:0000313" key="2">
    <source>
        <dbReference type="EMBL" id="PPJ37479.1"/>
    </source>
</evidence>